<gene>
    <name evidence="2" type="ORF">I308_103320</name>
</gene>
<accession>A0ABR3BSU8</accession>
<dbReference type="EMBL" id="ATAM02000005">
    <property type="protein sequence ID" value="KAL0250017.1"/>
    <property type="molecule type" value="Genomic_DNA"/>
</dbReference>
<proteinExistence type="predicted"/>
<evidence type="ECO:0000313" key="3">
    <source>
        <dbReference type="Proteomes" id="UP000054399"/>
    </source>
</evidence>
<feature type="transmembrane region" description="Helical" evidence="1">
    <location>
        <begin position="47"/>
        <end position="68"/>
    </location>
</feature>
<keyword evidence="1" id="KW-1133">Transmembrane helix</keyword>
<dbReference type="RefSeq" id="XP_066614204.1">
    <property type="nucleotide sequence ID" value="XM_066757820.1"/>
</dbReference>
<reference evidence="3" key="1">
    <citation type="submission" date="2015-01" db="EMBL/GenBank/DDBJ databases">
        <title>The Genome Sequence of Cryptococcus gattii MMRL2647.</title>
        <authorList>
            <consortium name="The Broad Institute Genomics Platform"/>
            <person name="Cuomo C."/>
            <person name="Litvintseva A."/>
            <person name="Chen Y."/>
            <person name="Heitman J."/>
            <person name="Sun S."/>
            <person name="Springer D."/>
            <person name="Dromer F."/>
            <person name="Young S."/>
            <person name="Zeng Q."/>
            <person name="Gargeya S."/>
            <person name="Abouelleil A."/>
            <person name="Alvarado L."/>
            <person name="Chapman S.B."/>
            <person name="Gainer-Dewar J."/>
            <person name="Goldberg J."/>
            <person name="Griggs A."/>
            <person name="Gujja S."/>
            <person name="Hansen M."/>
            <person name="Howarth C."/>
            <person name="Imamovic A."/>
            <person name="Larimer J."/>
            <person name="Murphy C."/>
            <person name="Naylor J."/>
            <person name="Pearson M."/>
            <person name="Priest M."/>
            <person name="Roberts A."/>
            <person name="Saif S."/>
            <person name="Shea T."/>
            <person name="Sykes S."/>
            <person name="Wortman J."/>
            <person name="Nusbaum C."/>
            <person name="Birren B."/>
        </authorList>
    </citation>
    <scope>NUCLEOTIDE SEQUENCE [LARGE SCALE GENOMIC DNA]</scope>
    <source>
        <strain evidence="3">IND107</strain>
    </source>
</reference>
<sequence>MQPRGAAVKRPLYPPRPPPGIKRKLWEWKIKFDCTFALSVMWPGEQMVIWATFVIIALLVLVYVYNYLPSQIVHTSQRLAYYIHGDETAHFMEQIGRNIVHEGIPGNNFKQHDKAQWLIVKATYCSINIPKPLFDQRLDMDICSKALDPIFCLGSFPSASHLPAVQLYKA</sequence>
<dbReference type="Proteomes" id="UP000054399">
    <property type="component" value="Unassembled WGS sequence"/>
</dbReference>
<dbReference type="GeneID" id="91990176"/>
<comment type="caution">
    <text evidence="2">The sequence shown here is derived from an EMBL/GenBank/DDBJ whole genome shotgun (WGS) entry which is preliminary data.</text>
</comment>
<keyword evidence="1" id="KW-0812">Transmembrane</keyword>
<keyword evidence="1" id="KW-0472">Membrane</keyword>
<organism evidence="2 3">
    <name type="scientific">Cryptococcus tetragattii IND107</name>
    <dbReference type="NCBI Taxonomy" id="1296105"/>
    <lineage>
        <taxon>Eukaryota</taxon>
        <taxon>Fungi</taxon>
        <taxon>Dikarya</taxon>
        <taxon>Basidiomycota</taxon>
        <taxon>Agaricomycotina</taxon>
        <taxon>Tremellomycetes</taxon>
        <taxon>Tremellales</taxon>
        <taxon>Cryptococcaceae</taxon>
        <taxon>Cryptococcus</taxon>
        <taxon>Cryptococcus gattii species complex</taxon>
    </lineage>
</organism>
<protein>
    <submittedName>
        <fullName evidence="2">Uncharacterized protein</fullName>
    </submittedName>
</protein>
<evidence type="ECO:0000256" key="1">
    <source>
        <dbReference type="SAM" id="Phobius"/>
    </source>
</evidence>
<evidence type="ECO:0000313" key="2">
    <source>
        <dbReference type="EMBL" id="KAL0250017.1"/>
    </source>
</evidence>
<name>A0ABR3BSU8_9TREE</name>
<reference evidence="2 3" key="2">
    <citation type="submission" date="2024-01" db="EMBL/GenBank/DDBJ databases">
        <title>Comparative genomics of Cryptococcus and Kwoniella reveals pathogenesis evolution and contrasting modes of karyotype evolution via chromosome fusion or intercentromeric recombination.</title>
        <authorList>
            <person name="Coelho M.A."/>
            <person name="David-Palma M."/>
            <person name="Shea T."/>
            <person name="Bowers K."/>
            <person name="Mcginley-Smith S."/>
            <person name="Mohammad A.W."/>
            <person name="Gnirke A."/>
            <person name="Yurkov A.M."/>
            <person name="Nowrousian M."/>
            <person name="Sun S."/>
            <person name="Cuomo C.A."/>
            <person name="Heitman J."/>
        </authorList>
    </citation>
    <scope>NUCLEOTIDE SEQUENCE [LARGE SCALE GENOMIC DNA]</scope>
    <source>
        <strain evidence="2 3">IND107</strain>
    </source>
</reference>
<keyword evidence="3" id="KW-1185">Reference proteome</keyword>